<feature type="domain" description="General stress protein 17M-like" evidence="2">
    <location>
        <begin position="14"/>
        <end position="100"/>
    </location>
</feature>
<reference evidence="3 4" key="1">
    <citation type="submission" date="2018-08" db="EMBL/GenBank/DDBJ databases">
        <title>Sequencing the genomes of 1000 actinobacteria strains.</title>
        <authorList>
            <person name="Klenk H.-P."/>
        </authorList>
    </citation>
    <scope>NUCLEOTIDE SEQUENCE [LARGE SCALE GENOMIC DNA]</scope>
    <source>
        <strain evidence="3 4">DSM 22891</strain>
    </source>
</reference>
<keyword evidence="1" id="KW-1133">Transmembrane helix</keyword>
<feature type="transmembrane region" description="Helical" evidence="1">
    <location>
        <begin position="62"/>
        <end position="85"/>
    </location>
</feature>
<name>A0A3D9V200_THECX</name>
<keyword evidence="4" id="KW-1185">Reference proteome</keyword>
<gene>
    <name evidence="3" type="ORF">DFJ64_0928</name>
</gene>
<protein>
    <recommendedName>
        <fullName evidence="2">General stress protein 17M-like domain-containing protein</fullName>
    </recommendedName>
</protein>
<dbReference type="InterPro" id="IPR025889">
    <property type="entry name" value="GSP17M-like_dom"/>
</dbReference>
<evidence type="ECO:0000313" key="3">
    <source>
        <dbReference type="EMBL" id="REF35547.1"/>
    </source>
</evidence>
<proteinExistence type="predicted"/>
<evidence type="ECO:0000313" key="4">
    <source>
        <dbReference type="Proteomes" id="UP000256485"/>
    </source>
</evidence>
<keyword evidence="1" id="KW-0472">Membrane</keyword>
<keyword evidence="1" id="KW-0812">Transmembrane</keyword>
<evidence type="ECO:0000256" key="1">
    <source>
        <dbReference type="SAM" id="Phobius"/>
    </source>
</evidence>
<feature type="transmembrane region" description="Helical" evidence="1">
    <location>
        <begin position="91"/>
        <end position="114"/>
    </location>
</feature>
<dbReference type="AlphaFoldDB" id="A0A3D9V200"/>
<evidence type="ECO:0000259" key="2">
    <source>
        <dbReference type="Pfam" id="PF11181"/>
    </source>
</evidence>
<dbReference type="EMBL" id="QTUC01000001">
    <property type="protein sequence ID" value="REF35547.1"/>
    <property type="molecule type" value="Genomic_DNA"/>
</dbReference>
<sequence length="160" mass="16801">MSLPLPEPPSGIRIGSYPTYAEAQQAVDYLSDHKFAVENVTIVGSDLRLVERVTGRLTQGRAVAIGAGGGAWWGLFVGVLISLFAATGASAIALIVAGVVIGAVFGAIFGWLAYRATGGQRDFTSRTQVVAGSYEILCEPAHAEEARNLLARFALHTGKL</sequence>
<comment type="caution">
    <text evidence="3">The sequence shown here is derived from an EMBL/GenBank/DDBJ whole genome shotgun (WGS) entry which is preliminary data.</text>
</comment>
<dbReference type="Proteomes" id="UP000256485">
    <property type="component" value="Unassembled WGS sequence"/>
</dbReference>
<organism evidence="3 4">
    <name type="scientific">Thermasporomyces composti</name>
    <dbReference type="NCBI Taxonomy" id="696763"/>
    <lineage>
        <taxon>Bacteria</taxon>
        <taxon>Bacillati</taxon>
        <taxon>Actinomycetota</taxon>
        <taxon>Actinomycetes</taxon>
        <taxon>Propionibacteriales</taxon>
        <taxon>Nocardioidaceae</taxon>
        <taxon>Thermasporomyces</taxon>
    </lineage>
</organism>
<dbReference type="Pfam" id="PF11181">
    <property type="entry name" value="YflT"/>
    <property type="match status" value="1"/>
</dbReference>
<accession>A0A3D9V200</accession>